<dbReference type="InterPro" id="IPR054467">
    <property type="entry name" value="YkoP-like_dom"/>
</dbReference>
<evidence type="ECO:0000313" key="3">
    <source>
        <dbReference type="Proteomes" id="UP000552038"/>
    </source>
</evidence>
<protein>
    <submittedName>
        <fullName evidence="2">Polysaccharide deacetylase</fullName>
    </submittedName>
</protein>
<dbReference type="AlphaFoldDB" id="A0AAP7DGG3"/>
<dbReference type="EMBL" id="JABFOR010000002">
    <property type="protein sequence ID" value="NOJ69443.1"/>
    <property type="molecule type" value="Genomic_DNA"/>
</dbReference>
<proteinExistence type="predicted"/>
<dbReference type="Proteomes" id="UP000552038">
    <property type="component" value="Unassembled WGS sequence"/>
</dbReference>
<evidence type="ECO:0000259" key="1">
    <source>
        <dbReference type="Pfam" id="PF22790"/>
    </source>
</evidence>
<organism evidence="2 3">
    <name type="scientific">Paenibacillus alvei</name>
    <name type="common">Bacillus alvei</name>
    <dbReference type="NCBI Taxonomy" id="44250"/>
    <lineage>
        <taxon>Bacteria</taxon>
        <taxon>Bacillati</taxon>
        <taxon>Bacillota</taxon>
        <taxon>Bacilli</taxon>
        <taxon>Bacillales</taxon>
        <taxon>Paenibacillaceae</taxon>
        <taxon>Paenibacillus</taxon>
    </lineage>
</organism>
<dbReference type="Pfam" id="PF22790">
    <property type="entry name" value="YkoP"/>
    <property type="match status" value="1"/>
</dbReference>
<sequence>MLQSLWMTWEAVFEMITPLRSVYQSQYGICKIVVRTHRGSSIRCEDGTCIHKGDYVCEIHLDNREVLELSRTVGADRAALVTARRLRDALKHIGHAVDTKPELAKVRALTGITLLHRGIIHGLGFELHPLETKWMNQVSTIYLRLLLRMLNPDGAKRLKQQRSKLVPKMLMMTRGALVNRYASGGKV</sequence>
<comment type="caution">
    <text evidence="2">The sequence shown here is derived from an EMBL/GenBank/DDBJ whole genome shotgun (WGS) entry which is preliminary data.</text>
</comment>
<gene>
    <name evidence="2" type="ORF">HMI46_02565</name>
</gene>
<name>A0AAP7DGG3_PAEAL</name>
<accession>A0AAP7DGG3</accession>
<reference evidence="2 3" key="1">
    <citation type="submission" date="2020-05" db="EMBL/GenBank/DDBJ databases">
        <title>Whole genome sequencing and identification of novel metabolites from Paenibacillus alvei strain JR949.</title>
        <authorList>
            <person name="Rajendhran J."/>
            <person name="Sree Pranav P."/>
            <person name="Mahalakshmi B."/>
            <person name="Karthikeyan R."/>
        </authorList>
    </citation>
    <scope>NUCLEOTIDE SEQUENCE [LARGE SCALE GENOMIC DNA]</scope>
    <source>
        <strain evidence="2 3">JR949</strain>
    </source>
</reference>
<evidence type="ECO:0000313" key="2">
    <source>
        <dbReference type="EMBL" id="NOJ69443.1"/>
    </source>
</evidence>
<feature type="domain" description="YkoP-like" evidence="1">
    <location>
        <begin position="2"/>
        <end position="181"/>
    </location>
</feature>